<feature type="domain" description="Reverse transcriptase Ty1/copia-type" evidence="2">
    <location>
        <begin position="150"/>
        <end position="393"/>
    </location>
</feature>
<organism evidence="3">
    <name type="scientific">Fagus sylvatica</name>
    <name type="common">Beechnut</name>
    <dbReference type="NCBI Taxonomy" id="28930"/>
    <lineage>
        <taxon>Eukaryota</taxon>
        <taxon>Viridiplantae</taxon>
        <taxon>Streptophyta</taxon>
        <taxon>Embryophyta</taxon>
        <taxon>Tracheophyta</taxon>
        <taxon>Spermatophyta</taxon>
        <taxon>Magnoliopsida</taxon>
        <taxon>eudicotyledons</taxon>
        <taxon>Gunneridae</taxon>
        <taxon>Pentapetalae</taxon>
        <taxon>rosids</taxon>
        <taxon>fabids</taxon>
        <taxon>Fagales</taxon>
        <taxon>Fagaceae</taxon>
        <taxon>Fagus</taxon>
    </lineage>
</organism>
<dbReference type="Pfam" id="PF07727">
    <property type="entry name" value="RVT_2"/>
    <property type="match status" value="1"/>
</dbReference>
<accession>A0A2N9EZK1</accession>
<evidence type="ECO:0000256" key="1">
    <source>
        <dbReference type="SAM" id="MobiDB-lite"/>
    </source>
</evidence>
<dbReference type="InterPro" id="IPR043502">
    <property type="entry name" value="DNA/RNA_pol_sf"/>
</dbReference>
<sequence length="541" mass="60551">MGPGRNGLFEESKPDRGRGKLEGAETDQGGSDRARRSQDRSDRSRDSEQIGQKPRRDLAVLRDAEQTELKGDRLEPRRDSTVHEVPSRPSSKETDRIGAEVHGTDVKSEKAHINAEETLDAAEVYYAHFASQIPHWREAMLSEFTALEANHTWVVTALPPGKQPIGCKWVYKVKLKADGTLERYKARLVAKGYTQQEGLDYSETFSPVAKFITVRTLLAASSVHGWSLIQLDVNNAFLHGELHEEVYMVMPPGFASKGEPNQVCKLTKSLYGLKQASRQWFAKFSSTILQHGFIQSKSDYSLFTRSHDSSFLALLVYVDDILIASNDMESVTKLKKSLDAEFKLKDLGNLKYFLGLEVARSSKGISLCQRKYALEILSDSGVLGSKLVQTPMEQNLKLSETDGTLLDDPSVYRRLVGRLLYLTVTRPDLSYSVQKLSQYMAKPTTSHLTAAHRVLRYIKGSPGQGLFFSVSSNLHLKSFSDSDWAGCPDTRRSITGYCVFLGDSLISWKSKKQHTVSRSYAEAEYRVMAAVDISGKFSFSF</sequence>
<gene>
    <name evidence="3" type="ORF">FSB_LOCUS7963</name>
</gene>
<evidence type="ECO:0000259" key="2">
    <source>
        <dbReference type="Pfam" id="PF07727"/>
    </source>
</evidence>
<reference evidence="3" key="1">
    <citation type="submission" date="2018-02" db="EMBL/GenBank/DDBJ databases">
        <authorList>
            <person name="Cohen D.B."/>
            <person name="Kent A.D."/>
        </authorList>
    </citation>
    <scope>NUCLEOTIDE SEQUENCE</scope>
</reference>
<dbReference type="PANTHER" id="PTHR11439:SF498">
    <property type="entry name" value="DNAK FAMILY PROTEIN"/>
    <property type="match status" value="1"/>
</dbReference>
<proteinExistence type="predicted"/>
<dbReference type="EMBL" id="OIVN01000431">
    <property type="protein sequence ID" value="SPC80081.1"/>
    <property type="molecule type" value="Genomic_DNA"/>
</dbReference>
<dbReference type="CDD" id="cd09272">
    <property type="entry name" value="RNase_HI_RT_Ty1"/>
    <property type="match status" value="1"/>
</dbReference>
<name>A0A2N9EZK1_FAGSY</name>
<dbReference type="SUPFAM" id="SSF56672">
    <property type="entry name" value="DNA/RNA polymerases"/>
    <property type="match status" value="1"/>
</dbReference>
<evidence type="ECO:0000313" key="3">
    <source>
        <dbReference type="EMBL" id="SPC80081.1"/>
    </source>
</evidence>
<dbReference type="PANTHER" id="PTHR11439">
    <property type="entry name" value="GAG-POL-RELATED RETROTRANSPOSON"/>
    <property type="match status" value="1"/>
</dbReference>
<dbReference type="AlphaFoldDB" id="A0A2N9EZK1"/>
<dbReference type="InterPro" id="IPR013103">
    <property type="entry name" value="RVT_2"/>
</dbReference>
<feature type="region of interest" description="Disordered" evidence="1">
    <location>
        <begin position="1"/>
        <end position="110"/>
    </location>
</feature>
<feature type="compositionally biased region" description="Basic and acidic residues" evidence="1">
    <location>
        <begin position="8"/>
        <end position="23"/>
    </location>
</feature>
<protein>
    <recommendedName>
        <fullName evidence="2">Reverse transcriptase Ty1/copia-type domain-containing protein</fullName>
    </recommendedName>
</protein>
<feature type="compositionally biased region" description="Basic and acidic residues" evidence="1">
    <location>
        <begin position="30"/>
        <end position="110"/>
    </location>
</feature>